<gene>
    <name evidence="2" type="ORF">HYN56_22665</name>
</gene>
<reference evidence="2 3" key="1">
    <citation type="submission" date="2018-05" db="EMBL/GenBank/DDBJ databases">
        <title>Genome sequencing of Flavobacterium sp. HYN0056.</title>
        <authorList>
            <person name="Yi H."/>
            <person name="Baek C."/>
        </authorList>
    </citation>
    <scope>NUCLEOTIDE SEQUENCE [LARGE SCALE GENOMIC DNA]</scope>
    <source>
        <strain evidence="2 3">HYN0056</strain>
    </source>
</reference>
<evidence type="ECO:0000313" key="3">
    <source>
        <dbReference type="Proteomes" id="UP000245250"/>
    </source>
</evidence>
<dbReference type="InterPro" id="IPR035093">
    <property type="entry name" value="RelE/ParE_toxin_dom_sf"/>
</dbReference>
<name>A0A2S1YS01_9FLAO</name>
<dbReference type="SUPFAM" id="SSF143011">
    <property type="entry name" value="RelE-like"/>
    <property type="match status" value="1"/>
</dbReference>
<dbReference type="Proteomes" id="UP000245250">
    <property type="component" value="Chromosome"/>
</dbReference>
<dbReference type="KEGG" id="fcr:HYN56_22665"/>
<dbReference type="RefSeq" id="WP_109194279.1">
    <property type="nucleotide sequence ID" value="NZ_CP029255.1"/>
</dbReference>
<evidence type="ECO:0000256" key="1">
    <source>
        <dbReference type="ARBA" id="ARBA00022649"/>
    </source>
</evidence>
<evidence type="ECO:0000313" key="2">
    <source>
        <dbReference type="EMBL" id="AWK06877.1"/>
    </source>
</evidence>
<keyword evidence="3" id="KW-1185">Reference proteome</keyword>
<dbReference type="AlphaFoldDB" id="A0A2S1YS01"/>
<dbReference type="InterPro" id="IPR007712">
    <property type="entry name" value="RelE/ParE_toxin"/>
</dbReference>
<dbReference type="OrthoDB" id="1031021at2"/>
<keyword evidence="1" id="KW-1277">Toxin-antitoxin system</keyword>
<dbReference type="EMBL" id="CP029255">
    <property type="protein sequence ID" value="AWK06877.1"/>
    <property type="molecule type" value="Genomic_DNA"/>
</dbReference>
<proteinExistence type="predicted"/>
<organism evidence="2 3">
    <name type="scientific">Flavobacterium crocinum</name>
    <dbReference type="NCBI Taxonomy" id="2183896"/>
    <lineage>
        <taxon>Bacteria</taxon>
        <taxon>Pseudomonadati</taxon>
        <taxon>Bacteroidota</taxon>
        <taxon>Flavobacteriia</taxon>
        <taxon>Flavobacteriales</taxon>
        <taxon>Flavobacteriaceae</taxon>
        <taxon>Flavobacterium</taxon>
    </lineage>
</organism>
<dbReference type="Pfam" id="PF05016">
    <property type="entry name" value="ParE_toxin"/>
    <property type="match status" value="1"/>
</dbReference>
<sequence length="105" mass="12576">MKLKIVWSQFAENEIDKIYDYYLHKAGIRVAKKIIQEIISEPNKLVSNNLSTQIEELLLDRENEYHYLVCKNYKIIYSIDKENKQNQIADVFDTRQNPVKLKRTK</sequence>
<protein>
    <submittedName>
        <fullName evidence="2">Type II toxin-antitoxin system RelE/ParE family toxin</fullName>
    </submittedName>
</protein>
<accession>A0A2S1YS01</accession>
<dbReference type="Gene3D" id="3.30.2310.20">
    <property type="entry name" value="RelE-like"/>
    <property type="match status" value="1"/>
</dbReference>